<feature type="compositionally biased region" description="Low complexity" evidence="1">
    <location>
        <begin position="87"/>
        <end position="101"/>
    </location>
</feature>
<evidence type="ECO:0000313" key="5">
    <source>
        <dbReference type="EMBL" id="CAD9266228.1"/>
    </source>
</evidence>
<evidence type="ECO:0000256" key="1">
    <source>
        <dbReference type="SAM" id="MobiDB-lite"/>
    </source>
</evidence>
<feature type="region of interest" description="Disordered" evidence="1">
    <location>
        <begin position="145"/>
        <end position="217"/>
    </location>
</feature>
<proteinExistence type="predicted"/>
<dbReference type="EMBL" id="HBGJ01039131">
    <property type="protein sequence ID" value="CAD9266228.1"/>
    <property type="molecule type" value="Transcribed_RNA"/>
</dbReference>
<protein>
    <submittedName>
        <fullName evidence="2">Uncharacterized protein</fullName>
    </submittedName>
</protein>
<accession>A0A6U4KJQ2</accession>
<dbReference type="EMBL" id="HBGJ01039128">
    <property type="protein sequence ID" value="CAD9266225.1"/>
    <property type="molecule type" value="Transcribed_RNA"/>
</dbReference>
<dbReference type="EMBL" id="HBGJ01039130">
    <property type="protein sequence ID" value="CAD9266227.1"/>
    <property type="molecule type" value="Transcribed_RNA"/>
</dbReference>
<sequence length="217" mass="22172">MAKSTSQVSLSDLASVDALSASKTFSPPSPTPGGALVRSVAFAPDAGAQAQSKSVSFAPQGGDPIVKMHTALPAPLSKGRLSLHGDATAAATEAVADAAETPTSPRQEVADEDDEEKSFDHFFFGAVELHVRPLVRRKRLLRLEQEGGKDGGGGGAPPLPPTGKTTVGFEVNGGGEDRGAAPPPVTPEREGGKALSGVGASLINTATHNSQSRLWTM</sequence>
<evidence type="ECO:0000313" key="2">
    <source>
        <dbReference type="EMBL" id="CAD9266225.1"/>
    </source>
</evidence>
<dbReference type="AlphaFoldDB" id="A0A6U4KJQ2"/>
<dbReference type="EMBL" id="HBGJ01039129">
    <property type="protein sequence ID" value="CAD9266226.1"/>
    <property type="molecule type" value="Transcribed_RNA"/>
</dbReference>
<evidence type="ECO:0000313" key="3">
    <source>
        <dbReference type="EMBL" id="CAD9266226.1"/>
    </source>
</evidence>
<feature type="compositionally biased region" description="Polar residues" evidence="1">
    <location>
        <begin position="202"/>
        <end position="217"/>
    </location>
</feature>
<name>A0A6U4KJQ2_9STRA</name>
<evidence type="ECO:0000313" key="4">
    <source>
        <dbReference type="EMBL" id="CAD9266227.1"/>
    </source>
</evidence>
<organism evidence="2">
    <name type="scientific">Phaeomonas parva</name>
    <dbReference type="NCBI Taxonomy" id="124430"/>
    <lineage>
        <taxon>Eukaryota</taxon>
        <taxon>Sar</taxon>
        <taxon>Stramenopiles</taxon>
        <taxon>Ochrophyta</taxon>
        <taxon>Pinguiophyceae</taxon>
        <taxon>Pinguiochrysidales</taxon>
        <taxon>Pinguiochrysidaceae</taxon>
        <taxon>Phaeomonas</taxon>
    </lineage>
</organism>
<reference evidence="2" key="1">
    <citation type="submission" date="2021-01" db="EMBL/GenBank/DDBJ databases">
        <authorList>
            <person name="Corre E."/>
            <person name="Pelletier E."/>
            <person name="Niang G."/>
            <person name="Scheremetjew M."/>
            <person name="Finn R."/>
            <person name="Kale V."/>
            <person name="Holt S."/>
            <person name="Cochrane G."/>
            <person name="Meng A."/>
            <person name="Brown T."/>
            <person name="Cohen L."/>
        </authorList>
    </citation>
    <scope>NUCLEOTIDE SEQUENCE</scope>
    <source>
        <strain evidence="2">CCMP2877</strain>
    </source>
</reference>
<gene>
    <name evidence="2" type="ORF">PPAR1163_LOCUS24649</name>
    <name evidence="3" type="ORF">PPAR1163_LOCUS24650</name>
    <name evidence="4" type="ORF">PPAR1163_LOCUS24651</name>
    <name evidence="5" type="ORF">PPAR1163_LOCUS24652</name>
</gene>
<feature type="region of interest" description="Disordered" evidence="1">
    <location>
        <begin position="87"/>
        <end position="115"/>
    </location>
</feature>